<evidence type="ECO:0000313" key="2">
    <source>
        <dbReference type="Proteomes" id="UP001062776"/>
    </source>
</evidence>
<sequence>MDLIDLTQQSRHRSATMNLISDQEGRIIGYGPCSMSRIHIRMGSVNDPGIGFNLPHTSDEFEVTVHPGATFQDRLIV</sequence>
<dbReference type="Proteomes" id="UP001062776">
    <property type="component" value="Unassembled WGS sequence"/>
</dbReference>
<keyword evidence="2" id="KW-1185">Reference proteome</keyword>
<gene>
    <name evidence="1" type="ORF">AA0535_1601</name>
</gene>
<reference evidence="1" key="1">
    <citation type="submission" date="2013-04" db="EMBL/GenBank/DDBJ databases">
        <title>The genome sequencing project of 58 acetic acid bacteria.</title>
        <authorList>
            <person name="Okamoto-Kainuma A."/>
            <person name="Ishikawa M."/>
            <person name="Umino S."/>
            <person name="Koizumi Y."/>
            <person name="Shiwa Y."/>
            <person name="Yoshikawa H."/>
            <person name="Matsutani M."/>
            <person name="Matsushita K."/>
        </authorList>
    </citation>
    <scope>NUCLEOTIDE SEQUENCE</scope>
    <source>
        <strain evidence="1">NRIC 0535</strain>
    </source>
</reference>
<proteinExistence type="predicted"/>
<name>A0ABQ0Q2U7_9PROT</name>
<organism evidence="1 2">
    <name type="scientific">Asaia krungthepensis NRIC 0535</name>
    <dbReference type="NCBI Taxonomy" id="1307925"/>
    <lineage>
        <taxon>Bacteria</taxon>
        <taxon>Pseudomonadati</taxon>
        <taxon>Pseudomonadota</taxon>
        <taxon>Alphaproteobacteria</taxon>
        <taxon>Acetobacterales</taxon>
        <taxon>Acetobacteraceae</taxon>
        <taxon>Asaia</taxon>
    </lineage>
</organism>
<accession>A0ABQ0Q2U7</accession>
<protein>
    <submittedName>
        <fullName evidence="1">Uncharacterized protein</fullName>
    </submittedName>
</protein>
<comment type="caution">
    <text evidence="1">The sequence shown here is derived from an EMBL/GenBank/DDBJ whole genome shotgun (WGS) entry which is preliminary data.</text>
</comment>
<dbReference type="EMBL" id="BAPV01000012">
    <property type="protein sequence ID" value="GBQ88682.1"/>
    <property type="molecule type" value="Genomic_DNA"/>
</dbReference>
<evidence type="ECO:0000313" key="1">
    <source>
        <dbReference type="EMBL" id="GBQ88682.1"/>
    </source>
</evidence>